<dbReference type="HAMAP" id="MF_01216">
    <property type="entry name" value="Azoreductase_type1"/>
    <property type="match status" value="1"/>
</dbReference>
<evidence type="ECO:0000256" key="4">
    <source>
        <dbReference type="ARBA" id="ARBA00023027"/>
    </source>
</evidence>
<evidence type="ECO:0000256" key="6">
    <source>
        <dbReference type="HAMAP-Rule" id="MF_01216"/>
    </source>
</evidence>
<evidence type="ECO:0000256" key="5">
    <source>
        <dbReference type="ARBA" id="ARBA00048542"/>
    </source>
</evidence>
<keyword evidence="9" id="KW-1185">Reference proteome</keyword>
<dbReference type="PANTHER" id="PTHR43741">
    <property type="entry name" value="FMN-DEPENDENT NADH-AZOREDUCTASE 1"/>
    <property type="match status" value="1"/>
</dbReference>
<evidence type="ECO:0000313" key="8">
    <source>
        <dbReference type="EMBL" id="MCX8530825.1"/>
    </source>
</evidence>
<dbReference type="InterPro" id="IPR023048">
    <property type="entry name" value="NADH:quinone_OxRdtase_FMN_depd"/>
</dbReference>
<evidence type="ECO:0000256" key="1">
    <source>
        <dbReference type="ARBA" id="ARBA00022630"/>
    </source>
</evidence>
<keyword evidence="3 6" id="KW-0560">Oxidoreductase</keyword>
<feature type="binding site" evidence="6">
    <location>
        <begin position="142"/>
        <end position="145"/>
    </location>
    <ligand>
        <name>FMN</name>
        <dbReference type="ChEBI" id="CHEBI:58210"/>
    </ligand>
</feature>
<reference evidence="8" key="1">
    <citation type="submission" date="2022-10" db="EMBL/GenBank/DDBJ databases">
        <title>Chryseobacterium sp. nov., a novel bacterial species.</title>
        <authorList>
            <person name="Cao Y."/>
        </authorList>
    </citation>
    <scope>NUCLEOTIDE SEQUENCE</scope>
    <source>
        <strain evidence="8">KC 927</strain>
    </source>
</reference>
<dbReference type="InterPro" id="IPR003680">
    <property type="entry name" value="Flavodoxin_fold"/>
</dbReference>
<comment type="similarity">
    <text evidence="6">Belongs to the azoreductase type 1 family.</text>
</comment>
<keyword evidence="1 6" id="KW-0285">Flavoprotein</keyword>
<proteinExistence type="inferred from homology"/>
<feature type="binding site" evidence="6">
    <location>
        <position position="10"/>
    </location>
    <ligand>
        <name>FMN</name>
        <dbReference type="ChEBI" id="CHEBI:58210"/>
    </ligand>
</feature>
<gene>
    <name evidence="6" type="primary">azoR</name>
    <name evidence="8" type="ORF">OEA66_00505</name>
</gene>
<keyword evidence="4 6" id="KW-0520">NAD</keyword>
<evidence type="ECO:0000313" key="9">
    <source>
        <dbReference type="Proteomes" id="UP001070176"/>
    </source>
</evidence>
<dbReference type="EC" id="1.7.1.17" evidence="6"/>
<comment type="cofactor">
    <cofactor evidence="6">
        <name>FMN</name>
        <dbReference type="ChEBI" id="CHEBI:58210"/>
    </cofactor>
    <text evidence="6">Binds 1 FMN per subunit.</text>
</comment>
<protein>
    <recommendedName>
        <fullName evidence="6">FMN dependent NADH:quinone oxidoreductase</fullName>
        <ecNumber evidence="6">1.6.5.-</ecNumber>
    </recommendedName>
    <alternativeName>
        <fullName evidence="6">Azo-dye reductase</fullName>
    </alternativeName>
    <alternativeName>
        <fullName evidence="6">FMN-dependent NADH-azo compound oxidoreductase</fullName>
    </alternativeName>
    <alternativeName>
        <fullName evidence="6">FMN-dependent NADH-azoreductase</fullName>
        <ecNumber evidence="6">1.7.1.17</ecNumber>
    </alternativeName>
</protein>
<evidence type="ECO:0000256" key="2">
    <source>
        <dbReference type="ARBA" id="ARBA00022643"/>
    </source>
</evidence>
<comment type="function">
    <text evidence="6">Also exhibits azoreductase activity. Catalyzes the reductive cleavage of the azo bond in aromatic azo compounds to the corresponding amines.</text>
</comment>
<feature type="domain" description="Flavodoxin-like fold" evidence="7">
    <location>
        <begin position="3"/>
        <end position="194"/>
    </location>
</feature>
<dbReference type="PANTHER" id="PTHR43741:SF4">
    <property type="entry name" value="FMN-DEPENDENT NADH:QUINONE OXIDOREDUCTASE"/>
    <property type="match status" value="1"/>
</dbReference>
<comment type="caution">
    <text evidence="8">The sequence shown here is derived from an EMBL/GenBank/DDBJ whole genome shotgun (WGS) entry which is preliminary data.</text>
</comment>
<name>A0ABT3XY72_9FLAO</name>
<dbReference type="InterPro" id="IPR029039">
    <property type="entry name" value="Flavoprotein-like_sf"/>
</dbReference>
<evidence type="ECO:0000259" key="7">
    <source>
        <dbReference type="Pfam" id="PF02525"/>
    </source>
</evidence>
<comment type="function">
    <text evidence="6">Quinone reductase that provides resistance to thiol-specific stress caused by electrophilic quinones.</text>
</comment>
<dbReference type="Proteomes" id="UP001070176">
    <property type="component" value="Unassembled WGS sequence"/>
</dbReference>
<dbReference type="EC" id="1.6.5.-" evidence="6"/>
<evidence type="ECO:0000256" key="3">
    <source>
        <dbReference type="ARBA" id="ARBA00023002"/>
    </source>
</evidence>
<dbReference type="RefSeq" id="WP_267279504.1">
    <property type="nucleotide sequence ID" value="NZ_JAOVZV010000001.1"/>
</dbReference>
<organism evidence="8 9">
    <name type="scientific">Chryseobacterium luquanense</name>
    <dbReference type="NCBI Taxonomy" id="2983766"/>
    <lineage>
        <taxon>Bacteria</taxon>
        <taxon>Pseudomonadati</taxon>
        <taxon>Bacteroidota</taxon>
        <taxon>Flavobacteriia</taxon>
        <taxon>Flavobacteriales</taxon>
        <taxon>Weeksellaceae</taxon>
        <taxon>Chryseobacterium group</taxon>
        <taxon>Chryseobacterium</taxon>
    </lineage>
</organism>
<feature type="binding site" evidence="6">
    <location>
        <begin position="16"/>
        <end position="18"/>
    </location>
    <ligand>
        <name>FMN</name>
        <dbReference type="ChEBI" id="CHEBI:58210"/>
    </ligand>
</feature>
<comment type="caution">
    <text evidence="6">Lacks conserved residue(s) required for the propagation of feature annotation.</text>
</comment>
<accession>A0ABT3XY72</accession>
<comment type="catalytic activity">
    <reaction evidence="5">
        <text>N,N-dimethyl-1,4-phenylenediamine + anthranilate + 2 NAD(+) = 2-(4-dimethylaminophenyl)diazenylbenzoate + 2 NADH + 2 H(+)</text>
        <dbReference type="Rhea" id="RHEA:55872"/>
        <dbReference type="ChEBI" id="CHEBI:15378"/>
        <dbReference type="ChEBI" id="CHEBI:15783"/>
        <dbReference type="ChEBI" id="CHEBI:16567"/>
        <dbReference type="ChEBI" id="CHEBI:57540"/>
        <dbReference type="ChEBI" id="CHEBI:57945"/>
        <dbReference type="ChEBI" id="CHEBI:71579"/>
        <dbReference type="EC" id="1.7.1.17"/>
    </reaction>
    <physiologicalReaction direction="right-to-left" evidence="5">
        <dbReference type="Rhea" id="RHEA:55874"/>
    </physiologicalReaction>
</comment>
<comment type="subunit">
    <text evidence="6">Homodimer.</text>
</comment>
<dbReference type="EMBL" id="JAOVZV010000001">
    <property type="protein sequence ID" value="MCX8530825.1"/>
    <property type="molecule type" value="Genomic_DNA"/>
</dbReference>
<dbReference type="InterPro" id="IPR050104">
    <property type="entry name" value="FMN-dep_NADH:Q_OxRdtase_AzoR1"/>
</dbReference>
<comment type="catalytic activity">
    <reaction evidence="6">
        <text>2 a quinone + NADH + H(+) = 2 a 1,4-benzosemiquinone + NAD(+)</text>
        <dbReference type="Rhea" id="RHEA:65952"/>
        <dbReference type="ChEBI" id="CHEBI:15378"/>
        <dbReference type="ChEBI" id="CHEBI:57540"/>
        <dbReference type="ChEBI" id="CHEBI:57945"/>
        <dbReference type="ChEBI" id="CHEBI:132124"/>
        <dbReference type="ChEBI" id="CHEBI:134225"/>
    </reaction>
</comment>
<dbReference type="Gene3D" id="3.40.50.360">
    <property type="match status" value="1"/>
</dbReference>
<sequence length="204" mass="23019">MKQLLHIMSSPNTKSSASRKLGRIVIEKIKEKYSDLQITEYDLALNQPAHLDEDHIEAFFTPAEIQTEAHKQSLVQSDQTIEDLLKADIIVIEAPMYNWNIPSTLKAYFDQIARAKLTFQYTGEGLLPKGLLKDKKAYIVTSSGGKYSEGELEPYDFTTNYVRFFLNLLGIEVVNIFRVEGQAIFGSENALVKAIESVAIDDQL</sequence>
<keyword evidence="2 6" id="KW-0288">FMN</keyword>
<dbReference type="SUPFAM" id="SSF52218">
    <property type="entry name" value="Flavoproteins"/>
    <property type="match status" value="1"/>
</dbReference>
<dbReference type="Pfam" id="PF02525">
    <property type="entry name" value="Flavodoxin_2"/>
    <property type="match status" value="1"/>
</dbReference>